<evidence type="ECO:0000313" key="1">
    <source>
        <dbReference type="EMBL" id="GAC99729.1"/>
    </source>
</evidence>
<proteinExistence type="predicted"/>
<name>R9PEE2_PSEHS</name>
<gene>
    <name evidence="1" type="ORF">PHSY_007332</name>
</gene>
<dbReference type="Proteomes" id="UP000014071">
    <property type="component" value="Unassembled WGS sequence"/>
</dbReference>
<reference evidence="2" key="1">
    <citation type="journal article" date="2013" name="Genome Announc.">
        <title>Draft genome sequence of the basidiomycetous yeast-like fungus Pseudozyma hubeiensis SY62, which produces an abundant amount of the biosurfactant mannosylerythritol lipids.</title>
        <authorList>
            <person name="Konishi M."/>
            <person name="Hatada Y."/>
            <person name="Horiuchi J."/>
        </authorList>
    </citation>
    <scope>NUCLEOTIDE SEQUENCE [LARGE SCALE GENOMIC DNA]</scope>
    <source>
        <strain evidence="2">SY62</strain>
    </source>
</reference>
<organism evidence="1 2">
    <name type="scientific">Pseudozyma hubeiensis (strain SY62)</name>
    <name type="common">Yeast</name>
    <dbReference type="NCBI Taxonomy" id="1305764"/>
    <lineage>
        <taxon>Eukaryota</taxon>
        <taxon>Fungi</taxon>
        <taxon>Dikarya</taxon>
        <taxon>Basidiomycota</taxon>
        <taxon>Ustilaginomycotina</taxon>
        <taxon>Ustilaginomycetes</taxon>
        <taxon>Ustilaginales</taxon>
        <taxon>Ustilaginaceae</taxon>
        <taxon>Pseudozyma</taxon>
    </lineage>
</organism>
<accession>R9PEE2</accession>
<dbReference type="EMBL" id="DF238832">
    <property type="protein sequence ID" value="GAC99729.1"/>
    <property type="molecule type" value="Genomic_DNA"/>
</dbReference>
<dbReference type="GeneID" id="24112595"/>
<sequence>MATQSCIGGRITPVTRDNVSLRSHRGREIVLTRTDSSLSKTKSLPWSASEGRRRVPIEVTAKDEDSDCLTSSYRFYSAAHQSDDLTQEEKQRIAQPFENWSWLRATEPNPNKLTLAGTQFQQEANKLEELHNVLARFAPHF</sequence>
<dbReference type="RefSeq" id="XP_012193316.1">
    <property type="nucleotide sequence ID" value="XM_012337926.1"/>
</dbReference>
<keyword evidence="2" id="KW-1185">Reference proteome</keyword>
<evidence type="ECO:0000313" key="2">
    <source>
        <dbReference type="Proteomes" id="UP000014071"/>
    </source>
</evidence>
<dbReference type="OrthoDB" id="10391465at2759"/>
<dbReference type="HOGENOM" id="CLU_1826134_0_0_1"/>
<dbReference type="AlphaFoldDB" id="R9PEE2"/>
<protein>
    <submittedName>
        <fullName evidence="1">Cystathionine gamma-synthase</fullName>
    </submittedName>
</protein>